<name>A0AAP2D836_9BACT</name>
<dbReference type="AlphaFoldDB" id="A0AAP2D836"/>
<feature type="chain" id="PRO_5042884210" evidence="1">
    <location>
        <begin position="22"/>
        <end position="188"/>
    </location>
</feature>
<comment type="caution">
    <text evidence="2">The sequence shown here is derived from an EMBL/GenBank/DDBJ whole genome shotgun (WGS) entry which is preliminary data.</text>
</comment>
<dbReference type="Proteomes" id="UP001319180">
    <property type="component" value="Unassembled WGS sequence"/>
</dbReference>
<protein>
    <submittedName>
        <fullName evidence="2">Uncharacterized protein</fullName>
    </submittedName>
</protein>
<proteinExistence type="predicted"/>
<evidence type="ECO:0000256" key="1">
    <source>
        <dbReference type="SAM" id="SignalP"/>
    </source>
</evidence>
<dbReference type="Gene3D" id="3.40.1000.10">
    <property type="entry name" value="Mog1/PsbP, alpha/beta/alpha sandwich"/>
    <property type="match status" value="1"/>
</dbReference>
<keyword evidence="1" id="KW-0732">Signal</keyword>
<reference evidence="2 3" key="1">
    <citation type="submission" date="2021-05" db="EMBL/GenBank/DDBJ databases">
        <title>A Polyphasic approach of four new species of the genus Ohtaekwangia: Ohtaekwangia histidinii sp. nov., Ohtaekwangia cretensis sp. nov., Ohtaekwangia indiensis sp. nov., Ohtaekwangia reichenbachii sp. nov. from diverse environment.</title>
        <authorList>
            <person name="Octaviana S."/>
        </authorList>
    </citation>
    <scope>NUCLEOTIDE SEQUENCE [LARGE SCALE GENOMIC DNA]</scope>
    <source>
        <strain evidence="2 3">PWU37</strain>
    </source>
</reference>
<organism evidence="2 3">
    <name type="scientific">Dawidia soli</name>
    <dbReference type="NCBI Taxonomy" id="2782352"/>
    <lineage>
        <taxon>Bacteria</taxon>
        <taxon>Pseudomonadati</taxon>
        <taxon>Bacteroidota</taxon>
        <taxon>Cytophagia</taxon>
        <taxon>Cytophagales</taxon>
        <taxon>Chryseotaleaceae</taxon>
        <taxon>Dawidia</taxon>
    </lineage>
</organism>
<gene>
    <name evidence="2" type="ORF">KK078_05830</name>
</gene>
<accession>A0AAP2D836</accession>
<evidence type="ECO:0000313" key="3">
    <source>
        <dbReference type="Proteomes" id="UP001319180"/>
    </source>
</evidence>
<dbReference type="RefSeq" id="WP_254089306.1">
    <property type="nucleotide sequence ID" value="NZ_JAHESC010000006.1"/>
</dbReference>
<keyword evidence="3" id="KW-1185">Reference proteome</keyword>
<feature type="signal peptide" evidence="1">
    <location>
        <begin position="1"/>
        <end position="21"/>
    </location>
</feature>
<sequence>MLKIKSTLFKGLMLLVLTCLAADKPKLMKMKVNDRITVSIPRDWHAMDAMDFTQRYPSVRAPLAAYTDADRQVDFSVNISATQWPDTNHEIARQFFKASLRNMFDQITFLQEGVREVNKKKFIYFEFESRMNGNQRQEGQRDAIGKYTYIQYYLEPGRTLVFSFNCPRRMKEDWKETAAAMMQRIKVN</sequence>
<dbReference type="EMBL" id="JAHESC010000006">
    <property type="protein sequence ID" value="MBT1686065.1"/>
    <property type="molecule type" value="Genomic_DNA"/>
</dbReference>
<evidence type="ECO:0000313" key="2">
    <source>
        <dbReference type="EMBL" id="MBT1686065.1"/>
    </source>
</evidence>